<comment type="subcellular location">
    <subcellularLocation>
        <location evidence="1">Cell membrane</location>
    </subcellularLocation>
</comment>
<dbReference type="PANTHER" id="PTHR40033:SF1">
    <property type="entry name" value="CITRATE-SODIUM SYMPORTER"/>
    <property type="match status" value="1"/>
</dbReference>
<dbReference type="InterPro" id="IPR004679">
    <property type="entry name" value="2-OHcarboxylate_transport"/>
</dbReference>
<dbReference type="PANTHER" id="PTHR40033">
    <property type="entry name" value="NA(+)-MALATE SYMPORTER"/>
    <property type="match status" value="1"/>
</dbReference>
<comment type="similarity">
    <text evidence="1">Belongs to the 2-hydroxycarboxylate transporter (2-HCT) (TC 2.A.24) family.</text>
</comment>
<dbReference type="Pfam" id="PF03390">
    <property type="entry name" value="2HCT"/>
    <property type="match status" value="1"/>
</dbReference>
<gene>
    <name evidence="3" type="ORF">DQX05_01800</name>
</gene>
<accession>A0A3A3GT79</accession>
<keyword evidence="1" id="KW-0813">Transport</keyword>
<dbReference type="AlphaFoldDB" id="A0A3A3GT79"/>
<dbReference type="EMBL" id="QYZD01000001">
    <property type="protein sequence ID" value="RJG26786.1"/>
    <property type="molecule type" value="Genomic_DNA"/>
</dbReference>
<evidence type="ECO:0000256" key="2">
    <source>
        <dbReference type="SAM" id="Phobius"/>
    </source>
</evidence>
<sequence>MSKLSPTLGSEGIGTSSKGNFLSLNMYGVPLWAWFAGFVIVTLSIVTKSIETSFAGSIMLLYVVGFFFGKVGDNLPIWKDYLGGGALLSFLGASFLVAQGIIPTEAADGVKNLFDKMGMLDFFIAVIITSSILAINRKFLAKAIGAFIPMVVVGTITAIIFAIVGGLIVGVPYKEVVINYAFPIMGGGNGAGAIPMSKIWGQVTQQDPTIWYSSAIAILTIANIFSIIFAAILNGIGKKKPKWTGNGELIKGQVTAANEAKKENNATMADAVFGLFVAMAFFALANLVGNGLLPSIGSFKVHPYAYMVIFLILANACNVIPQRAKDGLKKVNEFMMGKIMYVFLAGVGITFTDFSALLHAVNLQTTVICIFTIAGVSVGCWFFAKMVGFYEIEAVIAGGLCHVNRGGSGDLEILGASNRMILMSYAQLATRLGGAMILVAAGVIFELWLK</sequence>
<keyword evidence="1" id="KW-1003">Cell membrane</keyword>
<dbReference type="Proteomes" id="UP000266177">
    <property type="component" value="Unassembled WGS sequence"/>
</dbReference>
<name>A0A3A3GT79_PANTH</name>
<feature type="transmembrane region" description="Helical" evidence="2">
    <location>
        <begin position="81"/>
        <end position="102"/>
    </location>
</feature>
<organism evidence="3 4">
    <name type="scientific">Paenibacillus thiaminolyticus</name>
    <name type="common">Bacillus thiaminolyticus</name>
    <dbReference type="NCBI Taxonomy" id="49283"/>
    <lineage>
        <taxon>Bacteria</taxon>
        <taxon>Bacillati</taxon>
        <taxon>Bacillota</taxon>
        <taxon>Bacilli</taxon>
        <taxon>Bacillales</taxon>
        <taxon>Paenibacillaceae</taxon>
        <taxon>Paenibacillus</taxon>
    </lineage>
</organism>
<feature type="transmembrane region" description="Helical" evidence="2">
    <location>
        <begin position="52"/>
        <end position="69"/>
    </location>
</feature>
<keyword evidence="1 2" id="KW-0472">Membrane</keyword>
<feature type="transmembrane region" description="Helical" evidence="2">
    <location>
        <begin position="117"/>
        <end position="135"/>
    </location>
</feature>
<feature type="transmembrane region" description="Helical" evidence="2">
    <location>
        <begin position="365"/>
        <end position="384"/>
    </location>
</feature>
<dbReference type="GO" id="GO:0008514">
    <property type="term" value="F:organic anion transmembrane transporter activity"/>
    <property type="evidence" value="ECO:0007669"/>
    <property type="project" value="InterPro"/>
</dbReference>
<dbReference type="PIRSF" id="PIRSF005348">
    <property type="entry name" value="YxkH"/>
    <property type="match status" value="1"/>
</dbReference>
<evidence type="ECO:0000313" key="3">
    <source>
        <dbReference type="EMBL" id="RJG26786.1"/>
    </source>
</evidence>
<feature type="transmembrane region" description="Helical" evidence="2">
    <location>
        <begin position="210"/>
        <end position="233"/>
    </location>
</feature>
<feature type="transmembrane region" description="Helical" evidence="2">
    <location>
        <begin position="147"/>
        <end position="173"/>
    </location>
</feature>
<dbReference type="GO" id="GO:0005886">
    <property type="term" value="C:plasma membrane"/>
    <property type="evidence" value="ECO:0007669"/>
    <property type="project" value="UniProtKB-SubCell"/>
</dbReference>
<feature type="transmembrane region" description="Helical" evidence="2">
    <location>
        <begin position="428"/>
        <end position="449"/>
    </location>
</feature>
<evidence type="ECO:0000313" key="4">
    <source>
        <dbReference type="Proteomes" id="UP000266177"/>
    </source>
</evidence>
<feature type="transmembrane region" description="Helical" evidence="2">
    <location>
        <begin position="271"/>
        <end position="289"/>
    </location>
</feature>
<protein>
    <submittedName>
        <fullName evidence="3">Cinnamyl alcohol dehydrogenase</fullName>
    </submittedName>
</protein>
<feature type="transmembrane region" description="Helical" evidence="2">
    <location>
        <begin position="21"/>
        <end position="46"/>
    </location>
</feature>
<keyword evidence="2" id="KW-0812">Transmembrane</keyword>
<feature type="transmembrane region" description="Helical" evidence="2">
    <location>
        <begin position="301"/>
        <end position="320"/>
    </location>
</feature>
<dbReference type="OrthoDB" id="8584824at2"/>
<keyword evidence="1" id="KW-0769">Symport</keyword>
<dbReference type="GO" id="GO:0015293">
    <property type="term" value="F:symporter activity"/>
    <property type="evidence" value="ECO:0007669"/>
    <property type="project" value="UniProtKB-UniRule"/>
</dbReference>
<proteinExistence type="inferred from homology"/>
<comment type="caution">
    <text evidence="3">The sequence shown here is derived from an EMBL/GenBank/DDBJ whole genome shotgun (WGS) entry which is preliminary data.</text>
</comment>
<evidence type="ECO:0000256" key="1">
    <source>
        <dbReference type="PIRNR" id="PIRNR005348"/>
    </source>
</evidence>
<reference evidence="3 4" key="1">
    <citation type="submission" date="2018-09" db="EMBL/GenBank/DDBJ databases">
        <title>Paenibacillus SK2017-BO5.</title>
        <authorList>
            <person name="Piskunova J.V."/>
            <person name="Dubiley S.A."/>
            <person name="Severinov K.V."/>
        </authorList>
    </citation>
    <scope>NUCLEOTIDE SEQUENCE [LARGE SCALE GENOMIC DNA]</scope>
    <source>
        <strain evidence="3 4">BO5</strain>
    </source>
</reference>
<keyword evidence="2" id="KW-1133">Transmembrane helix</keyword>
<dbReference type="RefSeq" id="WP_119790347.1">
    <property type="nucleotide sequence ID" value="NZ_QYZD01000001.1"/>
</dbReference>